<sequence length="191" mass="21709">MEEAPLLKISSAKIGSNASLLSKSGFGQGQNSLIAWKTFFVRGLFLLLLILSSVSVGWFFAGGKFFVEFPQSTPILVAREEDVPIENDSLSDVQRYSKVEKEIRNEDDLIKFAIDYDQTPAQCVRQKDRLYFLKTHKTASSVVENILYRYGLRTDKTFAFPKNGALVYNYRKPFTKGMMQPDIPPKMRTGF</sequence>
<keyword evidence="2" id="KW-0808">Transferase</keyword>
<dbReference type="GO" id="GO:0001733">
    <property type="term" value="F:galactosylceramide sulfotransferase activity"/>
    <property type="evidence" value="ECO:0007669"/>
    <property type="project" value="InterPro"/>
</dbReference>
<evidence type="ECO:0000256" key="5">
    <source>
        <dbReference type="ARBA" id="ARBA00022989"/>
    </source>
</evidence>
<dbReference type="EMBL" id="FN653034">
    <property type="protein sequence ID" value="CBY09001.1"/>
    <property type="molecule type" value="Genomic_DNA"/>
</dbReference>
<dbReference type="AlphaFoldDB" id="E4XBM6"/>
<dbReference type="Proteomes" id="UP000001307">
    <property type="component" value="Unassembled WGS sequence"/>
</dbReference>
<accession>E4XBM6</accession>
<evidence type="ECO:0000256" key="8">
    <source>
        <dbReference type="ARBA" id="ARBA00023180"/>
    </source>
</evidence>
<organism evidence="10">
    <name type="scientific">Oikopleura dioica</name>
    <name type="common">Tunicate</name>
    <dbReference type="NCBI Taxonomy" id="34765"/>
    <lineage>
        <taxon>Eukaryota</taxon>
        <taxon>Metazoa</taxon>
        <taxon>Chordata</taxon>
        <taxon>Tunicata</taxon>
        <taxon>Appendicularia</taxon>
        <taxon>Copelata</taxon>
        <taxon>Oikopleuridae</taxon>
        <taxon>Oikopleura</taxon>
    </lineage>
</organism>
<dbReference type="PANTHER" id="PTHR14647">
    <property type="entry name" value="GALACTOSE-3-O-SULFOTRANSFERASE"/>
    <property type="match status" value="1"/>
</dbReference>
<dbReference type="InterPro" id="IPR009729">
    <property type="entry name" value="Gal-3-0_sulfotransfrase"/>
</dbReference>
<dbReference type="Pfam" id="PF06990">
    <property type="entry name" value="Gal-3-0_sulfotr"/>
    <property type="match status" value="1"/>
</dbReference>
<dbReference type="GO" id="GO:0000139">
    <property type="term" value="C:Golgi membrane"/>
    <property type="evidence" value="ECO:0007669"/>
    <property type="project" value="UniProtKB-SubCell"/>
</dbReference>
<proteinExistence type="predicted"/>
<gene>
    <name evidence="10" type="ORF">GSOID_T00006530001</name>
</gene>
<keyword evidence="8" id="KW-0325">Glycoprotein</keyword>
<evidence type="ECO:0000256" key="6">
    <source>
        <dbReference type="ARBA" id="ARBA00023034"/>
    </source>
</evidence>
<dbReference type="OrthoDB" id="514299at2759"/>
<evidence type="ECO:0000313" key="10">
    <source>
        <dbReference type="EMBL" id="CBY09001.1"/>
    </source>
</evidence>
<keyword evidence="3 9" id="KW-0812">Transmembrane</keyword>
<feature type="transmembrane region" description="Helical" evidence="9">
    <location>
        <begin position="39"/>
        <end position="61"/>
    </location>
</feature>
<name>E4XBM6_OIKDI</name>
<evidence type="ECO:0000256" key="3">
    <source>
        <dbReference type="ARBA" id="ARBA00022692"/>
    </source>
</evidence>
<keyword evidence="7 9" id="KW-0472">Membrane</keyword>
<evidence type="ECO:0000313" key="11">
    <source>
        <dbReference type="Proteomes" id="UP000001307"/>
    </source>
</evidence>
<reference evidence="10" key="1">
    <citation type="journal article" date="2010" name="Science">
        <title>Plasticity of animal genome architecture unmasked by rapid evolution of a pelagic tunicate.</title>
        <authorList>
            <person name="Denoeud F."/>
            <person name="Henriet S."/>
            <person name="Mungpakdee S."/>
            <person name="Aury J.M."/>
            <person name="Da Silva C."/>
            <person name="Brinkmann H."/>
            <person name="Mikhaleva J."/>
            <person name="Olsen L.C."/>
            <person name="Jubin C."/>
            <person name="Canestro C."/>
            <person name="Bouquet J.M."/>
            <person name="Danks G."/>
            <person name="Poulain J."/>
            <person name="Campsteijn C."/>
            <person name="Adamski M."/>
            <person name="Cross I."/>
            <person name="Yadetie F."/>
            <person name="Muffato M."/>
            <person name="Louis A."/>
            <person name="Butcher S."/>
            <person name="Tsagkogeorga G."/>
            <person name="Konrad A."/>
            <person name="Singh S."/>
            <person name="Jensen M.F."/>
            <person name="Cong E.H."/>
            <person name="Eikeseth-Otteraa H."/>
            <person name="Noel B."/>
            <person name="Anthouard V."/>
            <person name="Porcel B.M."/>
            <person name="Kachouri-Lafond R."/>
            <person name="Nishino A."/>
            <person name="Ugolini M."/>
            <person name="Chourrout P."/>
            <person name="Nishida H."/>
            <person name="Aasland R."/>
            <person name="Huzurbazar S."/>
            <person name="Westhof E."/>
            <person name="Delsuc F."/>
            <person name="Lehrach H."/>
            <person name="Reinhardt R."/>
            <person name="Weissenbach J."/>
            <person name="Roy S.W."/>
            <person name="Artiguenave F."/>
            <person name="Postlethwait J.H."/>
            <person name="Manak J.R."/>
            <person name="Thompson E.M."/>
            <person name="Jaillon O."/>
            <person name="Du Pasquier L."/>
            <person name="Boudinot P."/>
            <person name="Liberles D.A."/>
            <person name="Volff J.N."/>
            <person name="Philippe H."/>
            <person name="Lenhard B."/>
            <person name="Roest Crollius H."/>
            <person name="Wincker P."/>
            <person name="Chourrout D."/>
        </authorList>
    </citation>
    <scope>NUCLEOTIDE SEQUENCE [LARGE SCALE GENOMIC DNA]</scope>
</reference>
<dbReference type="InParanoid" id="E4XBM6"/>
<evidence type="ECO:0000256" key="2">
    <source>
        <dbReference type="ARBA" id="ARBA00022679"/>
    </source>
</evidence>
<protein>
    <submittedName>
        <fullName evidence="10">Uncharacterized protein</fullName>
    </submittedName>
</protein>
<evidence type="ECO:0000256" key="9">
    <source>
        <dbReference type="SAM" id="Phobius"/>
    </source>
</evidence>
<evidence type="ECO:0000256" key="4">
    <source>
        <dbReference type="ARBA" id="ARBA00022968"/>
    </source>
</evidence>
<keyword evidence="5 9" id="KW-1133">Transmembrane helix</keyword>
<evidence type="ECO:0000256" key="1">
    <source>
        <dbReference type="ARBA" id="ARBA00004323"/>
    </source>
</evidence>
<dbReference type="PANTHER" id="PTHR14647:SF87">
    <property type="entry name" value="PUTATIVE-RELATED"/>
    <property type="match status" value="1"/>
</dbReference>
<keyword evidence="4" id="KW-0735">Signal-anchor</keyword>
<comment type="subcellular location">
    <subcellularLocation>
        <location evidence="1">Golgi apparatus membrane</location>
        <topology evidence="1">Single-pass type II membrane protein</topology>
    </subcellularLocation>
</comment>
<evidence type="ECO:0000256" key="7">
    <source>
        <dbReference type="ARBA" id="ARBA00023136"/>
    </source>
</evidence>
<dbReference type="GO" id="GO:0009247">
    <property type="term" value="P:glycolipid biosynthetic process"/>
    <property type="evidence" value="ECO:0007669"/>
    <property type="project" value="InterPro"/>
</dbReference>
<keyword evidence="6" id="KW-0333">Golgi apparatus</keyword>
<keyword evidence="11" id="KW-1185">Reference proteome</keyword>